<evidence type="ECO:0000313" key="6">
    <source>
        <dbReference type="EMBL" id="KAF9521800.1"/>
    </source>
</evidence>
<keyword evidence="2" id="KW-0812">Transmembrane</keyword>
<comment type="caution">
    <text evidence="6">The sequence shown here is derived from an EMBL/GenBank/DDBJ whole genome shotgun (WGS) entry which is preliminary data.</text>
</comment>
<feature type="non-terminal residue" evidence="6">
    <location>
        <position position="1"/>
    </location>
</feature>
<dbReference type="InterPro" id="IPR012919">
    <property type="entry name" value="SUN_dom"/>
</dbReference>
<proteinExistence type="predicted"/>
<sequence length="111" mass="12273">QILEEKISRLGPDGIGLRDFASRYNGARVVPSLTTQTQPAGSDDHPVNSPYMAIDDDLRPGRCWPFIGRSGQLGILFPSPVKITHFTMDHISKEVALHLKNAPQRVVVWGL</sequence>
<dbReference type="Pfam" id="PF07738">
    <property type="entry name" value="Sad1_UNC"/>
    <property type="match status" value="1"/>
</dbReference>
<gene>
    <name evidence="6" type="ORF">CPB83DRAFT_747853</name>
</gene>
<evidence type="ECO:0000259" key="5">
    <source>
        <dbReference type="PROSITE" id="PS51469"/>
    </source>
</evidence>
<name>A0A9P6E3F9_9AGAR</name>
<feature type="non-terminal residue" evidence="6">
    <location>
        <position position="111"/>
    </location>
</feature>
<evidence type="ECO:0000256" key="3">
    <source>
        <dbReference type="ARBA" id="ARBA00022989"/>
    </source>
</evidence>
<dbReference type="Gene3D" id="2.60.120.260">
    <property type="entry name" value="Galactose-binding domain-like"/>
    <property type="match status" value="1"/>
</dbReference>
<dbReference type="GO" id="GO:0043495">
    <property type="term" value="F:protein-membrane adaptor activity"/>
    <property type="evidence" value="ECO:0007669"/>
    <property type="project" value="TreeGrafter"/>
</dbReference>
<dbReference type="OrthoDB" id="342281at2759"/>
<dbReference type="EMBL" id="MU157988">
    <property type="protein sequence ID" value="KAF9521800.1"/>
    <property type="molecule type" value="Genomic_DNA"/>
</dbReference>
<keyword evidence="4" id="KW-0472">Membrane</keyword>
<evidence type="ECO:0000256" key="2">
    <source>
        <dbReference type="ARBA" id="ARBA00022692"/>
    </source>
</evidence>
<keyword evidence="7" id="KW-1185">Reference proteome</keyword>
<accession>A0A9P6E3F9</accession>
<evidence type="ECO:0000256" key="1">
    <source>
        <dbReference type="ARBA" id="ARBA00004370"/>
    </source>
</evidence>
<dbReference type="PANTHER" id="PTHR12911">
    <property type="entry name" value="SAD1/UNC-84-LIKE PROTEIN-RELATED"/>
    <property type="match status" value="1"/>
</dbReference>
<dbReference type="PROSITE" id="PS51469">
    <property type="entry name" value="SUN"/>
    <property type="match status" value="1"/>
</dbReference>
<dbReference type="PANTHER" id="PTHR12911:SF8">
    <property type="entry name" value="KLAROID PROTEIN-RELATED"/>
    <property type="match status" value="1"/>
</dbReference>
<dbReference type="GO" id="GO:0034993">
    <property type="term" value="C:meiotic nuclear membrane microtubule tethering complex"/>
    <property type="evidence" value="ECO:0007669"/>
    <property type="project" value="TreeGrafter"/>
</dbReference>
<organism evidence="6 7">
    <name type="scientific">Crepidotus variabilis</name>
    <dbReference type="NCBI Taxonomy" id="179855"/>
    <lineage>
        <taxon>Eukaryota</taxon>
        <taxon>Fungi</taxon>
        <taxon>Dikarya</taxon>
        <taxon>Basidiomycota</taxon>
        <taxon>Agaricomycotina</taxon>
        <taxon>Agaricomycetes</taxon>
        <taxon>Agaricomycetidae</taxon>
        <taxon>Agaricales</taxon>
        <taxon>Agaricineae</taxon>
        <taxon>Crepidotaceae</taxon>
        <taxon>Crepidotus</taxon>
    </lineage>
</organism>
<keyword evidence="3" id="KW-1133">Transmembrane helix</keyword>
<dbReference type="AlphaFoldDB" id="A0A9P6E3F9"/>
<evidence type="ECO:0000313" key="7">
    <source>
        <dbReference type="Proteomes" id="UP000807306"/>
    </source>
</evidence>
<comment type="subcellular location">
    <subcellularLocation>
        <location evidence="1">Membrane</location>
    </subcellularLocation>
</comment>
<protein>
    <recommendedName>
        <fullName evidence="5">SUN domain-containing protein</fullName>
    </recommendedName>
</protein>
<dbReference type="InterPro" id="IPR045119">
    <property type="entry name" value="SUN1-5"/>
</dbReference>
<dbReference type="Proteomes" id="UP000807306">
    <property type="component" value="Unassembled WGS sequence"/>
</dbReference>
<feature type="domain" description="SUN" evidence="5">
    <location>
        <begin position="1"/>
        <end position="111"/>
    </location>
</feature>
<evidence type="ECO:0000256" key="4">
    <source>
        <dbReference type="ARBA" id="ARBA00023136"/>
    </source>
</evidence>
<reference evidence="6" key="1">
    <citation type="submission" date="2020-11" db="EMBL/GenBank/DDBJ databases">
        <authorList>
            <consortium name="DOE Joint Genome Institute"/>
            <person name="Ahrendt S."/>
            <person name="Riley R."/>
            <person name="Andreopoulos W."/>
            <person name="Labutti K."/>
            <person name="Pangilinan J."/>
            <person name="Ruiz-Duenas F.J."/>
            <person name="Barrasa J.M."/>
            <person name="Sanchez-Garcia M."/>
            <person name="Camarero S."/>
            <person name="Miyauchi S."/>
            <person name="Serrano A."/>
            <person name="Linde D."/>
            <person name="Babiker R."/>
            <person name="Drula E."/>
            <person name="Ayuso-Fernandez I."/>
            <person name="Pacheco R."/>
            <person name="Padilla G."/>
            <person name="Ferreira P."/>
            <person name="Barriuso J."/>
            <person name="Kellner H."/>
            <person name="Castanera R."/>
            <person name="Alfaro M."/>
            <person name="Ramirez L."/>
            <person name="Pisabarro A.G."/>
            <person name="Kuo A."/>
            <person name="Tritt A."/>
            <person name="Lipzen A."/>
            <person name="He G."/>
            <person name="Yan M."/>
            <person name="Ng V."/>
            <person name="Cullen D."/>
            <person name="Martin F."/>
            <person name="Rosso M.-N."/>
            <person name="Henrissat B."/>
            <person name="Hibbett D."/>
            <person name="Martinez A.T."/>
            <person name="Grigoriev I.V."/>
        </authorList>
    </citation>
    <scope>NUCLEOTIDE SEQUENCE</scope>
    <source>
        <strain evidence="6">CBS 506.95</strain>
    </source>
</reference>